<name>A0AAE0MHB8_9PEZI</name>
<evidence type="ECO:0000256" key="2">
    <source>
        <dbReference type="ARBA" id="ARBA00022692"/>
    </source>
</evidence>
<dbReference type="Proteomes" id="UP001286456">
    <property type="component" value="Unassembled WGS sequence"/>
</dbReference>
<feature type="transmembrane region" description="Helical" evidence="5">
    <location>
        <begin position="430"/>
        <end position="448"/>
    </location>
</feature>
<reference evidence="6" key="2">
    <citation type="submission" date="2023-06" db="EMBL/GenBank/DDBJ databases">
        <authorList>
            <consortium name="Lawrence Berkeley National Laboratory"/>
            <person name="Haridas S."/>
            <person name="Hensen N."/>
            <person name="Bonometti L."/>
            <person name="Westerberg I."/>
            <person name="Brannstrom I.O."/>
            <person name="Guillou S."/>
            <person name="Cros-Aarteil S."/>
            <person name="Calhoun S."/>
            <person name="Kuo A."/>
            <person name="Mondo S."/>
            <person name="Pangilinan J."/>
            <person name="Riley R."/>
            <person name="Labutti K."/>
            <person name="Andreopoulos B."/>
            <person name="Lipzen A."/>
            <person name="Chen C."/>
            <person name="Yanf M."/>
            <person name="Daum C."/>
            <person name="Ng V."/>
            <person name="Clum A."/>
            <person name="Steindorff A."/>
            <person name="Ohm R."/>
            <person name="Martin F."/>
            <person name="Silar P."/>
            <person name="Natvig D."/>
            <person name="Lalanne C."/>
            <person name="Gautier V."/>
            <person name="Ament-Velasquez S.L."/>
            <person name="Kruys A."/>
            <person name="Hutchinson M.I."/>
            <person name="Powell A.J."/>
            <person name="Barry K."/>
            <person name="Miller A.N."/>
            <person name="Grigoriev I.V."/>
            <person name="Debuchy R."/>
            <person name="Gladieux P."/>
            <person name="Thoren M.H."/>
            <person name="Johannesson H."/>
        </authorList>
    </citation>
    <scope>NUCLEOTIDE SEQUENCE</scope>
    <source>
        <strain evidence="6">SMH4131-1</strain>
    </source>
</reference>
<keyword evidence="4 5" id="KW-0472">Membrane</keyword>
<keyword evidence="3 5" id="KW-1133">Transmembrane helix</keyword>
<dbReference type="SUPFAM" id="SSF144083">
    <property type="entry name" value="Magnesium transport protein CorA, transmembrane region"/>
    <property type="match status" value="1"/>
</dbReference>
<gene>
    <name evidence="6" type="ORF">B0T19DRAFT_416171</name>
</gene>
<protein>
    <submittedName>
        <fullName evidence="6">Cora-like Mg2+ transporter protein-domain-containing protein</fullName>
    </submittedName>
</protein>
<feature type="transmembrane region" description="Helical" evidence="5">
    <location>
        <begin position="460"/>
        <end position="480"/>
    </location>
</feature>
<sequence>MMASTNVTAFNLPTRGREFPHPRPFESSFIVITSQEPEWGFDISPLLPLPTLASKLSETANSEARLFVIETTGSDDELRGGAAGIPEDFIKAHLEAGDGLQSTMHEGTSTRERFFFATWARLVRQSKERFEDAERIRAKKPYDIETLKSWDPMDLLQNHRRHYKWPEAPSRPYDLVIEDVSGGGCKTLFHAAKECMSFSDDHSLYRKYGVTRNLTQSLDFAGADVFTGFLLVDPLQQHRVFEISYGYTEAEDTAVEKIVPCFLDDERPLERFREAFKRSMDDLEMGWTGSWTYEEFLNILVRVTITNLMCDDLSRVLGKISRSLDEIELVLHDNEILRHSVGRWRGQLGRWRNSLFHQDISVRYMSNNLKAIPTEELGGNDGLPGKMLAVEQDLQAIRRRIDDTFQALMSAMNIVESERAIMQAEIVSKLTHLAFFFVPLTLVATIFGMNVNEFSQHLPWWLWVLASILTTAVTYLALYWREFLSGSAYLFGLVKVQQVKSLRTLAVLKLESSMVMVFVAAAGNLAGLCVATWKLIASSSLSTGSKVAIGICAIWGPIIGLALFLCCRWTPTRGFHAAFGRRHRRSI</sequence>
<feature type="transmembrane region" description="Helical" evidence="5">
    <location>
        <begin position="548"/>
        <end position="567"/>
    </location>
</feature>
<dbReference type="GO" id="GO:0046873">
    <property type="term" value="F:metal ion transmembrane transporter activity"/>
    <property type="evidence" value="ECO:0007669"/>
    <property type="project" value="InterPro"/>
</dbReference>
<dbReference type="Gene3D" id="1.20.58.340">
    <property type="entry name" value="Magnesium transport protein CorA, transmembrane region"/>
    <property type="match status" value="1"/>
</dbReference>
<dbReference type="EMBL" id="JAUEPO010000002">
    <property type="protein sequence ID" value="KAK3332641.1"/>
    <property type="molecule type" value="Genomic_DNA"/>
</dbReference>
<keyword evidence="7" id="KW-1185">Reference proteome</keyword>
<evidence type="ECO:0000256" key="1">
    <source>
        <dbReference type="ARBA" id="ARBA00004141"/>
    </source>
</evidence>
<comment type="caution">
    <text evidence="6">The sequence shown here is derived from an EMBL/GenBank/DDBJ whole genome shotgun (WGS) entry which is preliminary data.</text>
</comment>
<organism evidence="6 7">
    <name type="scientific">Cercophora scortea</name>
    <dbReference type="NCBI Taxonomy" id="314031"/>
    <lineage>
        <taxon>Eukaryota</taxon>
        <taxon>Fungi</taxon>
        <taxon>Dikarya</taxon>
        <taxon>Ascomycota</taxon>
        <taxon>Pezizomycotina</taxon>
        <taxon>Sordariomycetes</taxon>
        <taxon>Sordariomycetidae</taxon>
        <taxon>Sordariales</taxon>
        <taxon>Lasiosphaeriaceae</taxon>
        <taxon>Cercophora</taxon>
    </lineage>
</organism>
<comment type="subcellular location">
    <subcellularLocation>
        <location evidence="1">Membrane</location>
        <topology evidence="1">Multi-pass membrane protein</topology>
    </subcellularLocation>
</comment>
<evidence type="ECO:0000256" key="3">
    <source>
        <dbReference type="ARBA" id="ARBA00022989"/>
    </source>
</evidence>
<dbReference type="Pfam" id="PF01544">
    <property type="entry name" value="CorA"/>
    <property type="match status" value="1"/>
</dbReference>
<evidence type="ECO:0000313" key="7">
    <source>
        <dbReference type="Proteomes" id="UP001286456"/>
    </source>
</evidence>
<feature type="transmembrane region" description="Helical" evidence="5">
    <location>
        <begin position="515"/>
        <end position="536"/>
    </location>
</feature>
<dbReference type="GO" id="GO:0016020">
    <property type="term" value="C:membrane"/>
    <property type="evidence" value="ECO:0007669"/>
    <property type="project" value="UniProtKB-SubCell"/>
</dbReference>
<dbReference type="InterPro" id="IPR002523">
    <property type="entry name" value="MgTranspt_CorA/ZnTranspt_ZntB"/>
</dbReference>
<accession>A0AAE0MHB8</accession>
<evidence type="ECO:0000256" key="5">
    <source>
        <dbReference type="SAM" id="Phobius"/>
    </source>
</evidence>
<dbReference type="InterPro" id="IPR045863">
    <property type="entry name" value="CorA_TM1_TM2"/>
</dbReference>
<evidence type="ECO:0000256" key="4">
    <source>
        <dbReference type="ARBA" id="ARBA00023136"/>
    </source>
</evidence>
<evidence type="ECO:0000313" key="6">
    <source>
        <dbReference type="EMBL" id="KAK3332641.1"/>
    </source>
</evidence>
<proteinExistence type="predicted"/>
<reference evidence="6" key="1">
    <citation type="journal article" date="2023" name="Mol. Phylogenet. Evol.">
        <title>Genome-scale phylogeny and comparative genomics of the fungal order Sordariales.</title>
        <authorList>
            <person name="Hensen N."/>
            <person name="Bonometti L."/>
            <person name="Westerberg I."/>
            <person name="Brannstrom I.O."/>
            <person name="Guillou S."/>
            <person name="Cros-Aarteil S."/>
            <person name="Calhoun S."/>
            <person name="Haridas S."/>
            <person name="Kuo A."/>
            <person name="Mondo S."/>
            <person name="Pangilinan J."/>
            <person name="Riley R."/>
            <person name="LaButti K."/>
            <person name="Andreopoulos B."/>
            <person name="Lipzen A."/>
            <person name="Chen C."/>
            <person name="Yan M."/>
            <person name="Daum C."/>
            <person name="Ng V."/>
            <person name="Clum A."/>
            <person name="Steindorff A."/>
            <person name="Ohm R.A."/>
            <person name="Martin F."/>
            <person name="Silar P."/>
            <person name="Natvig D.O."/>
            <person name="Lalanne C."/>
            <person name="Gautier V."/>
            <person name="Ament-Velasquez S.L."/>
            <person name="Kruys A."/>
            <person name="Hutchinson M.I."/>
            <person name="Powell A.J."/>
            <person name="Barry K."/>
            <person name="Miller A.N."/>
            <person name="Grigoriev I.V."/>
            <person name="Debuchy R."/>
            <person name="Gladieux P."/>
            <person name="Hiltunen Thoren M."/>
            <person name="Johannesson H."/>
        </authorList>
    </citation>
    <scope>NUCLEOTIDE SEQUENCE</scope>
    <source>
        <strain evidence="6">SMH4131-1</strain>
    </source>
</reference>
<dbReference type="AlphaFoldDB" id="A0AAE0MHB8"/>
<keyword evidence="2 5" id="KW-0812">Transmembrane</keyword>